<comment type="caution">
    <text evidence="1">The sequence shown here is derived from an EMBL/GenBank/DDBJ whole genome shotgun (WGS) entry which is preliminary data.</text>
</comment>
<accession>A0A9P0JRF2</accession>
<dbReference type="Proteomes" id="UP001152888">
    <property type="component" value="Unassembled WGS sequence"/>
</dbReference>
<evidence type="ECO:0000313" key="1">
    <source>
        <dbReference type="EMBL" id="CAH1958541.1"/>
    </source>
</evidence>
<dbReference type="AlphaFoldDB" id="A0A9P0JRF2"/>
<proteinExistence type="predicted"/>
<keyword evidence="2" id="KW-1185">Reference proteome</keyword>
<protein>
    <submittedName>
        <fullName evidence="1">Uncharacterized protein</fullName>
    </submittedName>
</protein>
<organism evidence="1 2">
    <name type="scientific">Acanthoscelides obtectus</name>
    <name type="common">Bean weevil</name>
    <name type="synonym">Bruchus obtectus</name>
    <dbReference type="NCBI Taxonomy" id="200917"/>
    <lineage>
        <taxon>Eukaryota</taxon>
        <taxon>Metazoa</taxon>
        <taxon>Ecdysozoa</taxon>
        <taxon>Arthropoda</taxon>
        <taxon>Hexapoda</taxon>
        <taxon>Insecta</taxon>
        <taxon>Pterygota</taxon>
        <taxon>Neoptera</taxon>
        <taxon>Endopterygota</taxon>
        <taxon>Coleoptera</taxon>
        <taxon>Polyphaga</taxon>
        <taxon>Cucujiformia</taxon>
        <taxon>Chrysomeloidea</taxon>
        <taxon>Chrysomelidae</taxon>
        <taxon>Bruchinae</taxon>
        <taxon>Bruchini</taxon>
        <taxon>Acanthoscelides</taxon>
    </lineage>
</organism>
<reference evidence="1" key="1">
    <citation type="submission" date="2022-03" db="EMBL/GenBank/DDBJ databases">
        <authorList>
            <person name="Sayadi A."/>
        </authorList>
    </citation>
    <scope>NUCLEOTIDE SEQUENCE</scope>
</reference>
<dbReference type="EMBL" id="CAKOFQ010006677">
    <property type="protein sequence ID" value="CAH1958541.1"/>
    <property type="molecule type" value="Genomic_DNA"/>
</dbReference>
<gene>
    <name evidence="1" type="ORF">ACAOBT_LOCUS2697</name>
</gene>
<name>A0A9P0JRF2_ACAOB</name>
<sequence>MITALFFFGSRIPDYSLSEIQRLTNLFVCFCLLKILWVFPSYFDA</sequence>
<evidence type="ECO:0000313" key="2">
    <source>
        <dbReference type="Proteomes" id="UP001152888"/>
    </source>
</evidence>